<organism evidence="20 21">
    <name type="scientific">Ilumatobacter fluminis</name>
    <dbReference type="NCBI Taxonomy" id="467091"/>
    <lineage>
        <taxon>Bacteria</taxon>
        <taxon>Bacillati</taxon>
        <taxon>Actinomycetota</taxon>
        <taxon>Acidimicrobiia</taxon>
        <taxon>Acidimicrobiales</taxon>
        <taxon>Ilumatobacteraceae</taxon>
        <taxon>Ilumatobacter</taxon>
    </lineage>
</organism>
<keyword evidence="16" id="KW-0100">Branched-chain amino acid biosynthesis</keyword>
<keyword evidence="11" id="KW-0479">Metal-binding</keyword>
<dbReference type="Pfam" id="PF00180">
    <property type="entry name" value="Iso_dh"/>
    <property type="match status" value="1"/>
</dbReference>
<dbReference type="PANTHER" id="PTHR42979:SF1">
    <property type="entry name" value="3-ISOPROPYLMALATE DEHYDROGENASE"/>
    <property type="match status" value="1"/>
</dbReference>
<feature type="domain" description="Isopropylmalate dehydrogenase-like" evidence="19">
    <location>
        <begin position="5"/>
        <end position="357"/>
    </location>
</feature>
<keyword evidence="12" id="KW-0460">Magnesium</keyword>
<comment type="similarity">
    <text evidence="5">Belongs to the isocitrate and isopropylmalate dehydrogenases family. LeuB type 1 subfamily.</text>
</comment>
<comment type="caution">
    <text evidence="20">The sequence shown here is derived from an EMBL/GenBank/DDBJ whole genome shotgun (WGS) entry which is preliminary data.</text>
</comment>
<comment type="subunit">
    <text evidence="6">Homodimer.</text>
</comment>
<dbReference type="SMART" id="SM01329">
    <property type="entry name" value="Iso_dh"/>
    <property type="match status" value="1"/>
</dbReference>
<comment type="cofactor">
    <cofactor evidence="3">
        <name>Mg(2+)</name>
        <dbReference type="ChEBI" id="CHEBI:18420"/>
    </cofactor>
</comment>
<dbReference type="Gene3D" id="3.40.718.10">
    <property type="entry name" value="Isopropylmalate Dehydrogenase"/>
    <property type="match status" value="1"/>
</dbReference>
<name>A0A4R7HV91_9ACTN</name>
<dbReference type="Proteomes" id="UP000294558">
    <property type="component" value="Unassembled WGS sequence"/>
</dbReference>
<evidence type="ECO:0000256" key="12">
    <source>
        <dbReference type="ARBA" id="ARBA00022842"/>
    </source>
</evidence>
<dbReference type="InterPro" id="IPR004429">
    <property type="entry name" value="Isopropylmalate_DH"/>
</dbReference>
<dbReference type="PROSITE" id="PS00470">
    <property type="entry name" value="IDH_IMDH"/>
    <property type="match status" value="1"/>
</dbReference>
<dbReference type="GO" id="GO:0000287">
    <property type="term" value="F:magnesium ion binding"/>
    <property type="evidence" value="ECO:0007669"/>
    <property type="project" value="InterPro"/>
</dbReference>
<evidence type="ECO:0000256" key="18">
    <source>
        <dbReference type="ARBA" id="ARBA00033138"/>
    </source>
</evidence>
<dbReference type="AlphaFoldDB" id="A0A4R7HV91"/>
<evidence type="ECO:0000259" key="19">
    <source>
        <dbReference type="SMART" id="SM01329"/>
    </source>
</evidence>
<proteinExistence type="inferred from homology"/>
<evidence type="ECO:0000256" key="13">
    <source>
        <dbReference type="ARBA" id="ARBA00023002"/>
    </source>
</evidence>
<evidence type="ECO:0000256" key="10">
    <source>
        <dbReference type="ARBA" id="ARBA00022605"/>
    </source>
</evidence>
<keyword evidence="15" id="KW-0464">Manganese</keyword>
<dbReference type="EC" id="1.1.1.85" evidence="7"/>
<evidence type="ECO:0000256" key="7">
    <source>
        <dbReference type="ARBA" id="ARBA00013101"/>
    </source>
</evidence>
<comment type="cofactor">
    <cofactor evidence="2">
        <name>Mn(2+)</name>
        <dbReference type="ChEBI" id="CHEBI:29035"/>
    </cofactor>
</comment>
<dbReference type="EMBL" id="SOAU01000001">
    <property type="protein sequence ID" value="TDT14897.1"/>
    <property type="molecule type" value="Genomic_DNA"/>
</dbReference>
<evidence type="ECO:0000256" key="6">
    <source>
        <dbReference type="ARBA" id="ARBA00011738"/>
    </source>
</evidence>
<evidence type="ECO:0000256" key="15">
    <source>
        <dbReference type="ARBA" id="ARBA00023211"/>
    </source>
</evidence>
<evidence type="ECO:0000256" key="17">
    <source>
        <dbReference type="ARBA" id="ARBA00030010"/>
    </source>
</evidence>
<protein>
    <recommendedName>
        <fullName evidence="8">3-isopropylmalate dehydrogenase</fullName>
        <ecNumber evidence="7">1.1.1.85</ecNumber>
    </recommendedName>
    <alternativeName>
        <fullName evidence="18">3-IPM-DH</fullName>
    </alternativeName>
    <alternativeName>
        <fullName evidence="17">Beta-IPM dehydrogenase</fullName>
    </alternativeName>
</protein>
<keyword evidence="13" id="KW-0560">Oxidoreductase</keyword>
<dbReference type="FunFam" id="3.40.718.10:FF:000006">
    <property type="entry name" value="3-isopropylmalate dehydrogenase"/>
    <property type="match status" value="1"/>
</dbReference>
<dbReference type="SUPFAM" id="SSF53659">
    <property type="entry name" value="Isocitrate/Isopropylmalate dehydrogenase-like"/>
    <property type="match status" value="1"/>
</dbReference>
<dbReference type="GO" id="GO:0005829">
    <property type="term" value="C:cytosol"/>
    <property type="evidence" value="ECO:0007669"/>
    <property type="project" value="TreeGrafter"/>
</dbReference>
<evidence type="ECO:0000256" key="3">
    <source>
        <dbReference type="ARBA" id="ARBA00001946"/>
    </source>
</evidence>
<evidence type="ECO:0000313" key="20">
    <source>
        <dbReference type="EMBL" id="TDT14897.1"/>
    </source>
</evidence>
<evidence type="ECO:0000256" key="5">
    <source>
        <dbReference type="ARBA" id="ARBA00008319"/>
    </source>
</evidence>
<dbReference type="GO" id="GO:0003862">
    <property type="term" value="F:3-isopropylmalate dehydrogenase activity"/>
    <property type="evidence" value="ECO:0007669"/>
    <property type="project" value="UniProtKB-EC"/>
</dbReference>
<sequence length="370" mass="39968">MKKYTVAVLAGDGIGPEVTDACERVLSRIQDTSGAFELDLQRHDAGAHTFLDAGVALPDETLAATRSADATLLAAMGLPSVRYPDGREVAPQIELRERLDLFAGVRPIRSIPGVPGPLSDPRAHGLDSVLIRESTEGLFAGRERTEFASDGTWAKNEVVMTRSGCERVVRAAFQLAATRRRHIDRQPRVTLVDKANVLGTFAFFREIFESIAGEFPDVHSDCRYVDAMALELVRRPWEFDVIVTENLFGDILSDLGAGLIGGLGMAPSADIGTHHAVFQPCHGTAPDIAGHGLANPTAMILSAAMMLEWLGQRHDDAALTQSAVLIEQAVDEAFRPGDLRSVEVGGNANCQLITEAILRSIDTVGHRCER</sequence>
<dbReference type="OrthoDB" id="5289857at2"/>
<evidence type="ECO:0000256" key="2">
    <source>
        <dbReference type="ARBA" id="ARBA00001936"/>
    </source>
</evidence>
<dbReference type="GO" id="GO:0051287">
    <property type="term" value="F:NAD binding"/>
    <property type="evidence" value="ECO:0007669"/>
    <property type="project" value="InterPro"/>
</dbReference>
<accession>A0A4R7HV91</accession>
<evidence type="ECO:0000256" key="11">
    <source>
        <dbReference type="ARBA" id="ARBA00022723"/>
    </source>
</evidence>
<evidence type="ECO:0000256" key="4">
    <source>
        <dbReference type="ARBA" id="ARBA00004762"/>
    </source>
</evidence>
<dbReference type="InterPro" id="IPR024084">
    <property type="entry name" value="IsoPropMal-DH-like_dom"/>
</dbReference>
<keyword evidence="10" id="KW-0028">Amino-acid biosynthesis</keyword>
<evidence type="ECO:0000256" key="16">
    <source>
        <dbReference type="ARBA" id="ARBA00023304"/>
    </source>
</evidence>
<dbReference type="PANTHER" id="PTHR42979">
    <property type="entry name" value="3-ISOPROPYLMALATE DEHYDROGENASE"/>
    <property type="match status" value="1"/>
</dbReference>
<evidence type="ECO:0000256" key="8">
    <source>
        <dbReference type="ARBA" id="ARBA00019276"/>
    </source>
</evidence>
<evidence type="ECO:0000313" key="21">
    <source>
        <dbReference type="Proteomes" id="UP000294558"/>
    </source>
</evidence>
<evidence type="ECO:0000256" key="9">
    <source>
        <dbReference type="ARBA" id="ARBA00022430"/>
    </source>
</evidence>
<evidence type="ECO:0000256" key="1">
    <source>
        <dbReference type="ARBA" id="ARBA00000624"/>
    </source>
</evidence>
<dbReference type="RefSeq" id="WP_133867405.1">
    <property type="nucleotide sequence ID" value="NZ_SOAU01000001.1"/>
</dbReference>
<dbReference type="GO" id="GO:0009098">
    <property type="term" value="P:L-leucine biosynthetic process"/>
    <property type="evidence" value="ECO:0007669"/>
    <property type="project" value="UniProtKB-KW"/>
</dbReference>
<dbReference type="InterPro" id="IPR019818">
    <property type="entry name" value="IsoCit/isopropylmalate_DH_CS"/>
</dbReference>
<evidence type="ECO:0000256" key="14">
    <source>
        <dbReference type="ARBA" id="ARBA00023027"/>
    </source>
</evidence>
<comment type="pathway">
    <text evidence="4">Amino-acid biosynthesis; L-leucine biosynthesis; L-leucine from 3-methyl-2-oxobutanoate: step 3/4.</text>
</comment>
<comment type="catalytic activity">
    <reaction evidence="1">
        <text>(2R,3S)-3-isopropylmalate + NAD(+) = 4-methyl-2-oxopentanoate + CO2 + NADH</text>
        <dbReference type="Rhea" id="RHEA:32271"/>
        <dbReference type="ChEBI" id="CHEBI:16526"/>
        <dbReference type="ChEBI" id="CHEBI:17865"/>
        <dbReference type="ChEBI" id="CHEBI:35121"/>
        <dbReference type="ChEBI" id="CHEBI:57540"/>
        <dbReference type="ChEBI" id="CHEBI:57945"/>
        <dbReference type="EC" id="1.1.1.85"/>
    </reaction>
</comment>
<gene>
    <name evidence="20" type="ORF">BDK89_0456</name>
</gene>
<reference evidence="20 21" key="1">
    <citation type="submission" date="2019-03" db="EMBL/GenBank/DDBJ databases">
        <title>Sequencing the genomes of 1000 actinobacteria strains.</title>
        <authorList>
            <person name="Klenk H.-P."/>
        </authorList>
    </citation>
    <scope>NUCLEOTIDE SEQUENCE [LARGE SCALE GENOMIC DNA]</scope>
    <source>
        <strain evidence="20 21">DSM 18936</strain>
    </source>
</reference>
<keyword evidence="21" id="KW-1185">Reference proteome</keyword>
<keyword evidence="14" id="KW-0520">NAD</keyword>
<keyword evidence="9" id="KW-0432">Leucine biosynthesis</keyword>